<reference evidence="2" key="1">
    <citation type="submission" date="2017-01" db="EMBL/GenBank/DDBJ databases">
        <authorList>
            <person name="Mah S.A."/>
            <person name="Swanson W.J."/>
            <person name="Moy G.W."/>
            <person name="Vacquier V.D."/>
        </authorList>
    </citation>
    <scope>NUCLEOTIDE SEQUENCE [LARGE SCALE GENOMIC DNA]</scope>
</reference>
<sequence>MTELDRIRANRGKRAALDAELPRLVWEAMQAGCTWQQVAEALDISKARVYQLRAAGRPTPG</sequence>
<evidence type="ECO:0000313" key="2">
    <source>
        <dbReference type="Proteomes" id="UP000224283"/>
    </source>
</evidence>
<dbReference type="EMBL" id="KY549152">
    <property type="protein sequence ID" value="AQP30749.1"/>
    <property type="molecule type" value="Genomic_DNA"/>
</dbReference>
<organism evidence="1 2">
    <name type="scientific">Mycobacterium phage Maxxinista</name>
    <dbReference type="NCBI Taxonomy" id="1955423"/>
    <lineage>
        <taxon>Viruses</taxon>
        <taxon>Duplodnaviria</taxon>
        <taxon>Heunggongvirae</taxon>
        <taxon>Uroviricota</taxon>
        <taxon>Caudoviricetes</taxon>
        <taxon>Kostyavirus</taxon>
        <taxon>Kostyavirus CJW1</taxon>
    </lineage>
</organism>
<evidence type="ECO:0000313" key="1">
    <source>
        <dbReference type="EMBL" id="AQP30749.1"/>
    </source>
</evidence>
<accession>A0A1S5VXQ8</accession>
<gene>
    <name evidence="1" type="ORF">SEA_MAXXINISTA_31</name>
</gene>
<name>A0A1S5VXQ8_9CAUD</name>
<proteinExistence type="predicted"/>
<dbReference type="Proteomes" id="UP000224283">
    <property type="component" value="Genome"/>
</dbReference>
<protein>
    <submittedName>
        <fullName evidence="1">RNA polymerase sigma factor</fullName>
    </submittedName>
</protein>